<sequence length="162" mass="18795">TQPINVILDDSNYSIWSQNKSQFLRGRMLWKYIISKELKPVQNQGETKDAYERRYKRWDADNCKIITWILNTSILSISQLLGAFDTAQEVWKFLAARYTTKVSSQYQINSDLSRMRQESGQSISSFHSQMSLLWDKQSAPSLCNNSTEIFMSIVIACVCNNF</sequence>
<name>A0A1Q3CKX7_CEPFO</name>
<keyword evidence="2" id="KW-1185">Reference proteome</keyword>
<comment type="caution">
    <text evidence="1">The sequence shown here is derived from an EMBL/GenBank/DDBJ whole genome shotgun (WGS) entry which is preliminary data.</text>
</comment>
<dbReference type="OrthoDB" id="1706811at2759"/>
<protein>
    <submittedName>
        <fullName evidence="1">UBN2_3 domain-containing protein</fullName>
    </submittedName>
</protein>
<proteinExistence type="predicted"/>
<accession>A0A1Q3CKX7</accession>
<organism evidence="1 2">
    <name type="scientific">Cephalotus follicularis</name>
    <name type="common">Albany pitcher plant</name>
    <dbReference type="NCBI Taxonomy" id="3775"/>
    <lineage>
        <taxon>Eukaryota</taxon>
        <taxon>Viridiplantae</taxon>
        <taxon>Streptophyta</taxon>
        <taxon>Embryophyta</taxon>
        <taxon>Tracheophyta</taxon>
        <taxon>Spermatophyta</taxon>
        <taxon>Magnoliopsida</taxon>
        <taxon>eudicotyledons</taxon>
        <taxon>Gunneridae</taxon>
        <taxon>Pentapetalae</taxon>
        <taxon>rosids</taxon>
        <taxon>fabids</taxon>
        <taxon>Oxalidales</taxon>
        <taxon>Cephalotaceae</taxon>
        <taxon>Cephalotus</taxon>
    </lineage>
</organism>
<dbReference type="EMBL" id="BDDD01002279">
    <property type="protein sequence ID" value="GAV80897.1"/>
    <property type="molecule type" value="Genomic_DNA"/>
</dbReference>
<dbReference type="Proteomes" id="UP000187406">
    <property type="component" value="Unassembled WGS sequence"/>
</dbReference>
<dbReference type="PANTHER" id="PTHR37610">
    <property type="entry name" value="CCHC-TYPE DOMAIN-CONTAINING PROTEIN"/>
    <property type="match status" value="1"/>
</dbReference>
<dbReference type="AlphaFoldDB" id="A0A1Q3CKX7"/>
<dbReference type="InParanoid" id="A0A1Q3CKX7"/>
<reference evidence="2" key="1">
    <citation type="submission" date="2016-04" db="EMBL/GenBank/DDBJ databases">
        <title>Cephalotus genome sequencing.</title>
        <authorList>
            <person name="Fukushima K."/>
            <person name="Hasebe M."/>
            <person name="Fang X."/>
        </authorList>
    </citation>
    <scope>NUCLEOTIDE SEQUENCE [LARGE SCALE GENOMIC DNA]</scope>
    <source>
        <strain evidence="2">cv. St1</strain>
    </source>
</reference>
<dbReference type="PANTHER" id="PTHR37610:SF80">
    <property type="entry name" value="RETROTRANSPOSON GAG DOMAIN-CONTAINING PROTEIN"/>
    <property type="match status" value="1"/>
</dbReference>
<gene>
    <name evidence="1" type="ORF">CFOL_v3_24356</name>
</gene>
<feature type="non-terminal residue" evidence="1">
    <location>
        <position position="1"/>
    </location>
</feature>
<evidence type="ECO:0000313" key="1">
    <source>
        <dbReference type="EMBL" id="GAV80897.1"/>
    </source>
</evidence>
<evidence type="ECO:0000313" key="2">
    <source>
        <dbReference type="Proteomes" id="UP000187406"/>
    </source>
</evidence>